<comment type="caution">
    <text evidence="3">The sequence shown here is derived from an EMBL/GenBank/DDBJ whole genome shotgun (WGS) entry which is preliminary data.</text>
</comment>
<feature type="chain" id="PRO_5027649430" evidence="2">
    <location>
        <begin position="21"/>
        <end position="885"/>
    </location>
</feature>
<keyword evidence="2" id="KW-0732">Signal</keyword>
<feature type="compositionally biased region" description="Gly residues" evidence="1">
    <location>
        <begin position="763"/>
        <end position="791"/>
    </location>
</feature>
<feature type="signal peptide" evidence="2">
    <location>
        <begin position="1"/>
        <end position="20"/>
    </location>
</feature>
<name>A0A7C2VA13_9AQUI</name>
<gene>
    <name evidence="3" type="ORF">ENO47_01605</name>
</gene>
<evidence type="ECO:0000256" key="1">
    <source>
        <dbReference type="SAM" id="MobiDB-lite"/>
    </source>
</evidence>
<dbReference type="InterPro" id="IPR011047">
    <property type="entry name" value="Quinoprotein_ADH-like_sf"/>
</dbReference>
<evidence type="ECO:0000256" key="2">
    <source>
        <dbReference type="SAM" id="SignalP"/>
    </source>
</evidence>
<proteinExistence type="predicted"/>
<organism evidence="3">
    <name type="scientific">Hydrogenobacter sp</name>
    <dbReference type="NCBI Taxonomy" id="2152829"/>
    <lineage>
        <taxon>Bacteria</taxon>
        <taxon>Pseudomonadati</taxon>
        <taxon>Aquificota</taxon>
        <taxon>Aquificia</taxon>
        <taxon>Aquificales</taxon>
        <taxon>Aquificaceae</taxon>
        <taxon>Hydrogenobacter</taxon>
    </lineage>
</organism>
<dbReference type="EMBL" id="DSFP01000022">
    <property type="protein sequence ID" value="HEW45357.1"/>
    <property type="molecule type" value="Genomic_DNA"/>
</dbReference>
<dbReference type="AlphaFoldDB" id="A0A7C2VA13"/>
<feature type="region of interest" description="Disordered" evidence="1">
    <location>
        <begin position="699"/>
        <end position="791"/>
    </location>
</feature>
<feature type="compositionally biased region" description="Basic residues" evidence="1">
    <location>
        <begin position="859"/>
        <end position="868"/>
    </location>
</feature>
<reference evidence="3" key="1">
    <citation type="journal article" date="2020" name="mSystems">
        <title>Genome- and Community-Level Interaction Insights into Carbon Utilization and Element Cycling Functions of Hydrothermarchaeota in Hydrothermal Sediment.</title>
        <authorList>
            <person name="Zhou Z."/>
            <person name="Liu Y."/>
            <person name="Xu W."/>
            <person name="Pan J."/>
            <person name="Luo Z.H."/>
            <person name="Li M."/>
        </authorList>
    </citation>
    <scope>NUCLEOTIDE SEQUENCE [LARGE SCALE GENOMIC DNA]</scope>
    <source>
        <strain evidence="3">SpSt-132</strain>
    </source>
</reference>
<evidence type="ECO:0000313" key="3">
    <source>
        <dbReference type="EMBL" id="HEW45357.1"/>
    </source>
</evidence>
<feature type="region of interest" description="Disordered" evidence="1">
    <location>
        <begin position="812"/>
        <end position="885"/>
    </location>
</feature>
<sequence>MRVFAILALCFSLAFYPVFAQQGPYPVPESPKEGGGGVNIGPAIVLPLLLIPMLIKKLTEGKDLPTYPVLEKKPVNVSQSGNTYTINWVIYYANNTNTTQNNISITEGPINNIVPGSLQGPTGWTGTLNSTNTVATWTGNAPPINGYMSATIHTSGPASFNPGSGSGDGYIVIPYRDSGGVLRIYYINHHVTRNHSLSGSNISNAMPFGCINTSTGNLCPGFPKKLPKGDGSGKPSSTNMHPEEYFLKGTQLYYVVTTPDNPTNVNNTSWEFGLGCYDLATDAECGFFKLGALPSGYNGEAYVKGPWKVGNELYIIDMDGKLYCLDANNPSNFCSGLGNYFTGFQLPLGAFPKPGPAWLGNDPWWGPAVTGEIYNNKLYLTTSTNPVHPTNILLTVNMTLRTFCFDTAIKGTCMGWSVLPRNITANRFISTFLYYDNSMTPRHVCARLNGSTQSCVNISSGVITTPPTIVSTLNSTYGFGSEITIGTRTYFPDFFQGTNAVHCWDWSAGASCTPTSSYPSWTNNPWNYAVNVDDKGCIWVLGDNAPAMWNFDPNKPLTQGKASRCEGKEGKQNFTFQPWQYCSGPKPFLWTKVEITNASLSDFSKLIINVKDSANNTIFTYDCLVNGSLTANLSSIASQTNGQPLKVEVDYALSSSSNLQNFDVKAYYHASPLEFCLKSQHNCSQSEVKNTVSVPGVQNQPTVEVSLPKPEHCPIYAEGGGNQPSGPSSGGQSGNTGGGQDSGSGGVAPWLGGALLTPTPLPGGTGGAGGTSGTGNVGASGGASSGATGGGVQVIEKDGQVQIAPEVKQRCYWRPKAKTPTESKPVAKKKTTSTVKKATTQKPEVKSSTTQTSKQPTKPVKKVAKKPKVQPASTQEMEYICEPEK</sequence>
<feature type="compositionally biased region" description="Low complexity" evidence="1">
    <location>
        <begin position="832"/>
        <end position="858"/>
    </location>
</feature>
<feature type="compositionally biased region" description="Gly residues" evidence="1">
    <location>
        <begin position="718"/>
        <end position="746"/>
    </location>
</feature>
<dbReference type="SUPFAM" id="SSF50998">
    <property type="entry name" value="Quinoprotein alcohol dehydrogenase-like"/>
    <property type="match status" value="1"/>
</dbReference>
<accession>A0A7C2VA13</accession>
<protein>
    <submittedName>
        <fullName evidence="3">Uncharacterized protein</fullName>
    </submittedName>
</protein>